<organism evidence="1 2">
    <name type="scientific">Drosophila virilis</name>
    <name type="common">Fruit fly</name>
    <dbReference type="NCBI Taxonomy" id="7244"/>
    <lineage>
        <taxon>Eukaryota</taxon>
        <taxon>Metazoa</taxon>
        <taxon>Ecdysozoa</taxon>
        <taxon>Arthropoda</taxon>
        <taxon>Hexapoda</taxon>
        <taxon>Insecta</taxon>
        <taxon>Pterygota</taxon>
        <taxon>Neoptera</taxon>
        <taxon>Endopterygota</taxon>
        <taxon>Diptera</taxon>
        <taxon>Brachycera</taxon>
        <taxon>Muscomorpha</taxon>
        <taxon>Ephydroidea</taxon>
        <taxon>Drosophilidae</taxon>
        <taxon>Drosophila</taxon>
    </lineage>
</organism>
<evidence type="ECO:0000313" key="2">
    <source>
        <dbReference type="Proteomes" id="UP000008792"/>
    </source>
</evidence>
<dbReference type="AlphaFoldDB" id="A0A0Q9WU40"/>
<name>A0A0Q9WU40_DROVI</name>
<keyword evidence="2" id="KW-1185">Reference proteome</keyword>
<evidence type="ECO:0000313" key="1">
    <source>
        <dbReference type="EMBL" id="KRF84687.1"/>
    </source>
</evidence>
<dbReference type="EMBL" id="CH940647">
    <property type="protein sequence ID" value="KRF84687.1"/>
    <property type="molecule type" value="Genomic_DNA"/>
</dbReference>
<reference evidence="1 2" key="1">
    <citation type="journal article" date="2007" name="Nature">
        <title>Evolution of genes and genomes on the Drosophila phylogeny.</title>
        <authorList>
            <consortium name="Drosophila 12 Genomes Consortium"/>
            <person name="Clark A.G."/>
            <person name="Eisen M.B."/>
            <person name="Smith D.R."/>
            <person name="Bergman C.M."/>
            <person name="Oliver B."/>
            <person name="Markow T.A."/>
            <person name="Kaufman T.C."/>
            <person name="Kellis M."/>
            <person name="Gelbart W."/>
            <person name="Iyer V.N."/>
            <person name="Pollard D.A."/>
            <person name="Sackton T.B."/>
            <person name="Larracuente A.M."/>
            <person name="Singh N.D."/>
            <person name="Abad J.P."/>
            <person name="Abt D.N."/>
            <person name="Adryan B."/>
            <person name="Aguade M."/>
            <person name="Akashi H."/>
            <person name="Anderson W.W."/>
            <person name="Aquadro C.F."/>
            <person name="Ardell D.H."/>
            <person name="Arguello R."/>
            <person name="Artieri C.G."/>
            <person name="Barbash D.A."/>
            <person name="Barker D."/>
            <person name="Barsanti P."/>
            <person name="Batterham P."/>
            <person name="Batzoglou S."/>
            <person name="Begun D."/>
            <person name="Bhutkar A."/>
            <person name="Blanco E."/>
            <person name="Bosak S.A."/>
            <person name="Bradley R.K."/>
            <person name="Brand A.D."/>
            <person name="Brent M.R."/>
            <person name="Brooks A.N."/>
            <person name="Brown R.H."/>
            <person name="Butlin R.K."/>
            <person name="Caggese C."/>
            <person name="Calvi B.R."/>
            <person name="Bernardo de Carvalho A."/>
            <person name="Caspi A."/>
            <person name="Castrezana S."/>
            <person name="Celniker S.E."/>
            <person name="Chang J.L."/>
            <person name="Chapple C."/>
            <person name="Chatterji S."/>
            <person name="Chinwalla A."/>
            <person name="Civetta A."/>
            <person name="Clifton S.W."/>
            <person name="Comeron J.M."/>
            <person name="Costello J.C."/>
            <person name="Coyne J.A."/>
            <person name="Daub J."/>
            <person name="David R.G."/>
            <person name="Delcher A.L."/>
            <person name="Delehaunty K."/>
            <person name="Do C.B."/>
            <person name="Ebling H."/>
            <person name="Edwards K."/>
            <person name="Eickbush T."/>
            <person name="Evans J.D."/>
            <person name="Filipski A."/>
            <person name="Findeiss S."/>
            <person name="Freyhult E."/>
            <person name="Fulton L."/>
            <person name="Fulton R."/>
            <person name="Garcia A.C."/>
            <person name="Gardiner A."/>
            <person name="Garfield D.A."/>
            <person name="Garvin B.E."/>
            <person name="Gibson G."/>
            <person name="Gilbert D."/>
            <person name="Gnerre S."/>
            <person name="Godfrey J."/>
            <person name="Good R."/>
            <person name="Gotea V."/>
            <person name="Gravely B."/>
            <person name="Greenberg A.J."/>
            <person name="Griffiths-Jones S."/>
            <person name="Gross S."/>
            <person name="Guigo R."/>
            <person name="Gustafson E.A."/>
            <person name="Haerty W."/>
            <person name="Hahn M.W."/>
            <person name="Halligan D.L."/>
            <person name="Halpern A.L."/>
            <person name="Halter G.M."/>
            <person name="Han M.V."/>
            <person name="Heger A."/>
            <person name="Hillier L."/>
            <person name="Hinrichs A.S."/>
            <person name="Holmes I."/>
            <person name="Hoskins R.A."/>
            <person name="Hubisz M.J."/>
            <person name="Hultmark D."/>
            <person name="Huntley M.A."/>
            <person name="Jaffe D.B."/>
            <person name="Jagadeeshan S."/>
            <person name="Jeck W.R."/>
            <person name="Johnson J."/>
            <person name="Jones C.D."/>
            <person name="Jordan W.C."/>
            <person name="Karpen G.H."/>
            <person name="Kataoka E."/>
            <person name="Keightley P.D."/>
            <person name="Kheradpour P."/>
            <person name="Kirkness E.F."/>
            <person name="Koerich L.B."/>
            <person name="Kristiansen K."/>
            <person name="Kudrna D."/>
            <person name="Kulathinal R.J."/>
            <person name="Kumar S."/>
            <person name="Kwok R."/>
            <person name="Lander E."/>
            <person name="Langley C.H."/>
            <person name="Lapoint R."/>
            <person name="Lazzaro B.P."/>
            <person name="Lee S.J."/>
            <person name="Levesque L."/>
            <person name="Li R."/>
            <person name="Lin C.F."/>
            <person name="Lin M.F."/>
            <person name="Lindblad-Toh K."/>
            <person name="Llopart A."/>
            <person name="Long M."/>
            <person name="Low L."/>
            <person name="Lozovsky E."/>
            <person name="Lu J."/>
            <person name="Luo M."/>
            <person name="Machado C.A."/>
            <person name="Makalowski W."/>
            <person name="Marzo M."/>
            <person name="Matsuda M."/>
            <person name="Matzkin L."/>
            <person name="McAllister B."/>
            <person name="McBride C.S."/>
            <person name="McKernan B."/>
            <person name="McKernan K."/>
            <person name="Mendez-Lago M."/>
            <person name="Minx P."/>
            <person name="Mollenhauer M.U."/>
            <person name="Montooth K."/>
            <person name="Mount S.M."/>
            <person name="Mu X."/>
            <person name="Myers E."/>
            <person name="Negre B."/>
            <person name="Newfeld S."/>
            <person name="Nielsen R."/>
            <person name="Noor M.A."/>
            <person name="O'Grady P."/>
            <person name="Pachter L."/>
            <person name="Papaceit M."/>
            <person name="Parisi M.J."/>
            <person name="Parisi M."/>
            <person name="Parts L."/>
            <person name="Pedersen J.S."/>
            <person name="Pesole G."/>
            <person name="Phillippy A.M."/>
            <person name="Ponting C.P."/>
            <person name="Pop M."/>
            <person name="Porcelli D."/>
            <person name="Powell J.R."/>
            <person name="Prohaska S."/>
            <person name="Pruitt K."/>
            <person name="Puig M."/>
            <person name="Quesneville H."/>
            <person name="Ram K.R."/>
            <person name="Rand D."/>
            <person name="Rasmussen M.D."/>
            <person name="Reed L.K."/>
            <person name="Reenan R."/>
            <person name="Reily A."/>
            <person name="Remington K.A."/>
            <person name="Rieger T.T."/>
            <person name="Ritchie M.G."/>
            <person name="Robin C."/>
            <person name="Rogers Y.H."/>
            <person name="Rohde C."/>
            <person name="Rozas J."/>
            <person name="Rubenfield M.J."/>
            <person name="Ruiz A."/>
            <person name="Russo S."/>
            <person name="Salzberg S.L."/>
            <person name="Sanchez-Gracia A."/>
            <person name="Saranga D.J."/>
            <person name="Sato H."/>
            <person name="Schaeffer S.W."/>
            <person name="Schatz M.C."/>
            <person name="Schlenke T."/>
            <person name="Schwartz R."/>
            <person name="Segarra C."/>
            <person name="Singh R.S."/>
            <person name="Sirot L."/>
            <person name="Sirota M."/>
            <person name="Sisneros N.B."/>
            <person name="Smith C.D."/>
            <person name="Smith T.F."/>
            <person name="Spieth J."/>
            <person name="Stage D.E."/>
            <person name="Stark A."/>
            <person name="Stephan W."/>
            <person name="Strausberg R.L."/>
            <person name="Strempel S."/>
            <person name="Sturgill D."/>
            <person name="Sutton G."/>
            <person name="Sutton G.G."/>
            <person name="Tao W."/>
            <person name="Teichmann S."/>
            <person name="Tobari Y.N."/>
            <person name="Tomimura Y."/>
            <person name="Tsolas J.M."/>
            <person name="Valente V.L."/>
            <person name="Venter E."/>
            <person name="Venter J.C."/>
            <person name="Vicario S."/>
            <person name="Vieira F.G."/>
            <person name="Vilella A.J."/>
            <person name="Villasante A."/>
            <person name="Walenz B."/>
            <person name="Wang J."/>
            <person name="Wasserman M."/>
            <person name="Watts T."/>
            <person name="Wilson D."/>
            <person name="Wilson R.K."/>
            <person name="Wing R.A."/>
            <person name="Wolfner M.F."/>
            <person name="Wong A."/>
            <person name="Wong G.K."/>
            <person name="Wu C.I."/>
            <person name="Wu G."/>
            <person name="Yamamoto D."/>
            <person name="Yang H.P."/>
            <person name="Yang S.P."/>
            <person name="Yorke J.A."/>
            <person name="Yoshida K."/>
            <person name="Zdobnov E."/>
            <person name="Zhang P."/>
            <person name="Zhang Y."/>
            <person name="Zimin A.V."/>
            <person name="Baldwin J."/>
            <person name="Abdouelleil A."/>
            <person name="Abdulkadir J."/>
            <person name="Abebe A."/>
            <person name="Abera B."/>
            <person name="Abreu J."/>
            <person name="Acer S.C."/>
            <person name="Aftuck L."/>
            <person name="Alexander A."/>
            <person name="An P."/>
            <person name="Anderson E."/>
            <person name="Anderson S."/>
            <person name="Arachi H."/>
            <person name="Azer M."/>
            <person name="Bachantsang P."/>
            <person name="Barry A."/>
            <person name="Bayul T."/>
            <person name="Berlin A."/>
            <person name="Bessette D."/>
            <person name="Bloom T."/>
            <person name="Blye J."/>
            <person name="Boguslavskiy L."/>
            <person name="Bonnet C."/>
            <person name="Boukhgalter B."/>
            <person name="Bourzgui I."/>
            <person name="Brown A."/>
            <person name="Cahill P."/>
            <person name="Channer S."/>
            <person name="Cheshatsang Y."/>
            <person name="Chuda L."/>
            <person name="Citroen M."/>
            <person name="Collymore A."/>
            <person name="Cooke P."/>
            <person name="Costello M."/>
            <person name="D'Aco K."/>
            <person name="Daza R."/>
            <person name="De Haan G."/>
            <person name="DeGray S."/>
            <person name="DeMaso C."/>
            <person name="Dhargay N."/>
            <person name="Dooley K."/>
            <person name="Dooley E."/>
            <person name="Doricent M."/>
            <person name="Dorje P."/>
            <person name="Dorjee K."/>
            <person name="Dupes A."/>
            <person name="Elong R."/>
            <person name="Falk J."/>
            <person name="Farina A."/>
            <person name="Faro S."/>
            <person name="Ferguson D."/>
            <person name="Fisher S."/>
            <person name="Foley C.D."/>
            <person name="Franke A."/>
            <person name="Friedrich D."/>
            <person name="Gadbois L."/>
            <person name="Gearin G."/>
            <person name="Gearin C.R."/>
            <person name="Giannoukos G."/>
            <person name="Goode T."/>
            <person name="Graham J."/>
            <person name="Grandbois E."/>
            <person name="Grewal S."/>
            <person name="Gyaltsen K."/>
            <person name="Hafez N."/>
            <person name="Hagos B."/>
            <person name="Hall J."/>
            <person name="Henson C."/>
            <person name="Hollinger A."/>
            <person name="Honan T."/>
            <person name="Huard M.D."/>
            <person name="Hughes L."/>
            <person name="Hurhula B."/>
            <person name="Husby M.E."/>
            <person name="Kamat A."/>
            <person name="Kanga B."/>
            <person name="Kashin S."/>
            <person name="Khazanovich D."/>
            <person name="Kisner P."/>
            <person name="Lance K."/>
            <person name="Lara M."/>
            <person name="Lee W."/>
            <person name="Lennon N."/>
            <person name="Letendre F."/>
            <person name="LeVine R."/>
            <person name="Lipovsky A."/>
            <person name="Liu X."/>
            <person name="Liu J."/>
            <person name="Liu S."/>
            <person name="Lokyitsang T."/>
            <person name="Lokyitsang Y."/>
            <person name="Lubonja R."/>
            <person name="Lui A."/>
            <person name="MacDonald P."/>
            <person name="Magnisalis V."/>
            <person name="Maru K."/>
            <person name="Matthews C."/>
            <person name="McCusker W."/>
            <person name="McDonough S."/>
            <person name="Mehta T."/>
            <person name="Meldrim J."/>
            <person name="Meneus L."/>
            <person name="Mihai O."/>
            <person name="Mihalev A."/>
            <person name="Mihova T."/>
            <person name="Mittelman R."/>
            <person name="Mlenga V."/>
            <person name="Montmayeur A."/>
            <person name="Mulrain L."/>
            <person name="Navidi A."/>
            <person name="Naylor J."/>
            <person name="Negash T."/>
            <person name="Nguyen T."/>
            <person name="Nguyen N."/>
            <person name="Nicol R."/>
            <person name="Norbu C."/>
            <person name="Norbu N."/>
            <person name="Novod N."/>
            <person name="O'Neill B."/>
            <person name="Osman S."/>
            <person name="Markiewicz E."/>
            <person name="Oyono O.L."/>
            <person name="Patti C."/>
            <person name="Phunkhang P."/>
            <person name="Pierre F."/>
            <person name="Priest M."/>
            <person name="Raghuraman S."/>
            <person name="Rege F."/>
            <person name="Reyes R."/>
            <person name="Rise C."/>
            <person name="Rogov P."/>
            <person name="Ross K."/>
            <person name="Ryan E."/>
            <person name="Settipalli S."/>
            <person name="Shea T."/>
            <person name="Sherpa N."/>
            <person name="Shi L."/>
            <person name="Shih D."/>
            <person name="Sparrow T."/>
            <person name="Spaulding J."/>
            <person name="Stalker J."/>
            <person name="Stange-Thomann N."/>
            <person name="Stavropoulos S."/>
            <person name="Stone C."/>
            <person name="Strader C."/>
            <person name="Tesfaye S."/>
            <person name="Thomson T."/>
            <person name="Thoulutsang Y."/>
            <person name="Thoulutsang D."/>
            <person name="Topham K."/>
            <person name="Topping I."/>
            <person name="Tsamla T."/>
            <person name="Vassiliev H."/>
            <person name="Vo A."/>
            <person name="Wangchuk T."/>
            <person name="Wangdi T."/>
            <person name="Weiand M."/>
            <person name="Wilkinson J."/>
            <person name="Wilson A."/>
            <person name="Yadav S."/>
            <person name="Young G."/>
            <person name="Yu Q."/>
            <person name="Zembek L."/>
            <person name="Zhong D."/>
            <person name="Zimmer A."/>
            <person name="Zwirko Z."/>
            <person name="Jaffe D.B."/>
            <person name="Alvarez P."/>
            <person name="Brockman W."/>
            <person name="Butler J."/>
            <person name="Chin C."/>
            <person name="Gnerre S."/>
            <person name="Grabherr M."/>
            <person name="Kleber M."/>
            <person name="Mauceli E."/>
            <person name="MacCallum I."/>
        </authorList>
    </citation>
    <scope>NUCLEOTIDE SEQUENCE [LARGE SCALE GENOMIC DNA]</scope>
    <source>
        <strain evidence="2">Tucson 15010-1051.87</strain>
    </source>
</reference>
<proteinExistence type="predicted"/>
<accession>A0A0Q9WU40</accession>
<dbReference type="Proteomes" id="UP000008792">
    <property type="component" value="Unassembled WGS sequence"/>
</dbReference>
<dbReference type="InParanoid" id="A0A0Q9WU40"/>
<sequence>MVCRISRHSLEVDRKQAVIAKLGIRGILFDLYFCQHCCRLDYWSLIESLDMVSRIGRHSLEMDREQAENMRTHGKLTVDLSIVSR</sequence>
<gene>
    <name evidence="1" type="primary">Dvir\GJ11776</name>
    <name evidence="1" type="ORF">Dvir_GJ11776</name>
</gene>
<protein>
    <submittedName>
        <fullName evidence="1">Uncharacterized protein</fullName>
    </submittedName>
</protein>